<feature type="domain" description="Calcineurin-like phosphoesterase" evidence="1">
    <location>
        <begin position="62"/>
        <end position="224"/>
    </location>
</feature>
<dbReference type="SUPFAM" id="SSF56300">
    <property type="entry name" value="Metallo-dependent phosphatases"/>
    <property type="match status" value="1"/>
</dbReference>
<dbReference type="GO" id="GO:0016787">
    <property type="term" value="F:hydrolase activity"/>
    <property type="evidence" value="ECO:0007669"/>
    <property type="project" value="InterPro"/>
</dbReference>
<evidence type="ECO:0000259" key="1">
    <source>
        <dbReference type="Pfam" id="PF00149"/>
    </source>
</evidence>
<dbReference type="STRING" id="1703770.AMJ39_08590"/>
<gene>
    <name evidence="2" type="ORF">AMJ39_08590</name>
</gene>
<dbReference type="AlphaFoldDB" id="A0A0S7WPK1"/>
<dbReference type="EMBL" id="LIZS01000076">
    <property type="protein sequence ID" value="KPJ52119.1"/>
    <property type="molecule type" value="Genomic_DNA"/>
</dbReference>
<dbReference type="PATRIC" id="fig|1703770.3.peg.722"/>
<dbReference type="InterPro" id="IPR029052">
    <property type="entry name" value="Metallo-depent_PP-like"/>
</dbReference>
<dbReference type="InterPro" id="IPR004843">
    <property type="entry name" value="Calcineurin-like_PHP"/>
</dbReference>
<dbReference type="Pfam" id="PF00149">
    <property type="entry name" value="Metallophos"/>
    <property type="match status" value="1"/>
</dbReference>
<dbReference type="PROSITE" id="PS51257">
    <property type="entry name" value="PROKAR_LIPOPROTEIN"/>
    <property type="match status" value="1"/>
</dbReference>
<evidence type="ECO:0000313" key="3">
    <source>
        <dbReference type="Proteomes" id="UP000052008"/>
    </source>
</evidence>
<dbReference type="CDD" id="cd09620">
    <property type="entry name" value="CBM9_like_3"/>
    <property type="match status" value="1"/>
</dbReference>
<reference evidence="2 3" key="1">
    <citation type="journal article" date="2015" name="Microbiome">
        <title>Genomic resolution of linkages in carbon, nitrogen, and sulfur cycling among widespread estuary sediment bacteria.</title>
        <authorList>
            <person name="Baker B.J."/>
            <person name="Lazar C.S."/>
            <person name="Teske A.P."/>
            <person name="Dick G.J."/>
        </authorList>
    </citation>
    <scope>NUCLEOTIDE SEQUENCE [LARGE SCALE GENOMIC DNA]</scope>
    <source>
        <strain evidence="2">DG_24</strain>
    </source>
</reference>
<dbReference type="Gene3D" id="3.60.21.10">
    <property type="match status" value="1"/>
</dbReference>
<dbReference type="PANTHER" id="PTHR43143:SF1">
    <property type="entry name" value="SERINE_THREONINE-PROTEIN PHOSPHATASE CPPED1"/>
    <property type="match status" value="1"/>
</dbReference>
<dbReference type="InterPro" id="IPR051918">
    <property type="entry name" value="STPP_CPPED1"/>
</dbReference>
<protein>
    <recommendedName>
        <fullName evidence="1">Calcineurin-like phosphoesterase domain-containing protein</fullName>
    </recommendedName>
</protein>
<dbReference type="PANTHER" id="PTHR43143">
    <property type="entry name" value="METALLOPHOSPHOESTERASE, CALCINEURIN SUPERFAMILY"/>
    <property type="match status" value="1"/>
</dbReference>
<sequence length="620" mass="70416">MKIHRATSGTWPTAMRFLVAVHLLGMACLLALSGSALGASRGEDFQFAVLSDRTGSAVPGIFEAVIEEVARLNPDLVMSVGDYIEGYVDDAAAVNAEYDEFFELLEPLTVPYYLVPGNHEIWSDLSGEIWDKRVGRRYYSFDYEGCHFIFLDTSTIDQSEDMDEAQLKWLEKDLKKYRKAKLTFVFFHKPFWFEAMRAGRDDVLHTLFKEFGVDYVFTGHYHVYCAAEWDGIHYYITGSSGGSFGEPSEERGRFFGYMWVTVEDDEVDVALIKLGNVLESDYVAFRDLQQIAQIETTGVVVSQLSTQENIEEIGGPIQVSLTSLWGASLEGMIAWDTRAWVVEPESRAYNVGPDEKVSLPFAVELDDRENIYPLPSFEITYPYGDGKKLTLEVPLELVRVAISPTLKTAPKIDGLLENDVWDDLVPITVFGSPDGERRGTETLRFYFGHHDEHLYLATWCRESSVGELVANTTADERDGPLWQEDCVEYFFDTDYDRKSYVQLFIGPQGGVFDQLCYVTPEHYEFDQGWNGGWEVATHVGEDFWTTETAIAVPELDVEHAFGRPEGEAEARPVIRRGPRMQLGELWGMNLRRKQPRVQSNADWQPPFAHDPTSFGRLIFE</sequence>
<proteinExistence type="predicted"/>
<organism evidence="2 3">
    <name type="scientific">candidate division TA06 bacterium DG_24</name>
    <dbReference type="NCBI Taxonomy" id="1703770"/>
    <lineage>
        <taxon>Bacteria</taxon>
        <taxon>Bacteria division TA06</taxon>
    </lineage>
</organism>
<accession>A0A0S7WPK1</accession>
<dbReference type="SUPFAM" id="SSF49344">
    <property type="entry name" value="CBD9-like"/>
    <property type="match status" value="1"/>
</dbReference>
<dbReference type="Proteomes" id="UP000052008">
    <property type="component" value="Unassembled WGS sequence"/>
</dbReference>
<evidence type="ECO:0000313" key="2">
    <source>
        <dbReference type="EMBL" id="KPJ52119.1"/>
    </source>
</evidence>
<dbReference type="Gene3D" id="2.60.40.1190">
    <property type="match status" value="1"/>
</dbReference>
<comment type="caution">
    <text evidence="2">The sequence shown here is derived from an EMBL/GenBank/DDBJ whole genome shotgun (WGS) entry which is preliminary data.</text>
</comment>
<name>A0A0S7WPK1_UNCT6</name>